<name>A0A1V1NSN0_9BACT</name>
<accession>A0A1V1NSN0</accession>
<reference evidence="2" key="1">
    <citation type="submission" date="2012-11" db="EMBL/GenBank/DDBJ databases">
        <authorList>
            <person name="Lucero-Rivera Y.E."/>
            <person name="Tovar-Ramirez D."/>
        </authorList>
    </citation>
    <scope>NUCLEOTIDE SEQUENCE [LARGE SCALE GENOMIC DNA]</scope>
    <source>
        <strain evidence="2">Araruama</strain>
    </source>
</reference>
<sequence length="304" mass="35790">MSKVLVERRRDKHEELYERLLLVACIASGISRAKNTELETVCDCIENLCLKKASSVFFDKRSNEFRASKRPDMIEEQVLNEAVAWYFDREIRRLLKKDRAELTSYIGRNLEQAYRLNLPEWREKRKEWKQLSKDDDYQEVIRNLEDMGLLINPDEVGELDQEQLEEITSAAATKDYQHLNKLLSQSANELRTYLYSDAITKLTYREPNFPKFLDKKDRWTFNKIVTWVRNGQKEHIQKAISECKELLVKNMRNLDLKDWLAFLNALAGDLASAESLLQTVWENRGKQKAGFVTSWNLAVLAYER</sequence>
<evidence type="ECO:0000313" key="1">
    <source>
        <dbReference type="EMBL" id="ETR65587.1"/>
    </source>
</evidence>
<dbReference type="EMBL" id="ATBP01002679">
    <property type="protein sequence ID" value="ETR65587.1"/>
    <property type="molecule type" value="Genomic_DNA"/>
</dbReference>
<dbReference type="Proteomes" id="UP000189670">
    <property type="component" value="Unassembled WGS sequence"/>
</dbReference>
<feature type="non-terminal residue" evidence="1">
    <location>
        <position position="304"/>
    </location>
</feature>
<organism evidence="1 2">
    <name type="scientific">Candidatus Magnetoglobus multicellularis str. Araruama</name>
    <dbReference type="NCBI Taxonomy" id="890399"/>
    <lineage>
        <taxon>Bacteria</taxon>
        <taxon>Pseudomonadati</taxon>
        <taxon>Thermodesulfobacteriota</taxon>
        <taxon>Desulfobacteria</taxon>
        <taxon>Desulfobacterales</taxon>
        <taxon>Desulfobacteraceae</taxon>
        <taxon>Candidatus Magnetoglobus</taxon>
    </lineage>
</organism>
<protein>
    <submittedName>
        <fullName evidence="1">Uncharacterized protein</fullName>
    </submittedName>
</protein>
<gene>
    <name evidence="1" type="ORF">OMM_14016</name>
</gene>
<proteinExistence type="predicted"/>
<dbReference type="AlphaFoldDB" id="A0A1V1NSN0"/>
<comment type="caution">
    <text evidence="1">The sequence shown here is derived from an EMBL/GenBank/DDBJ whole genome shotgun (WGS) entry which is preliminary data.</text>
</comment>
<evidence type="ECO:0000313" key="2">
    <source>
        <dbReference type="Proteomes" id="UP000189670"/>
    </source>
</evidence>